<accession>A0AAD7Q1S3</accession>
<protein>
    <submittedName>
        <fullName evidence="1">Exonuclease mut-7-like protein</fullName>
    </submittedName>
</protein>
<keyword evidence="1" id="KW-0378">Hydrolase</keyword>
<dbReference type="Proteomes" id="UP001163823">
    <property type="component" value="Chromosome 4"/>
</dbReference>
<proteinExistence type="predicted"/>
<dbReference type="GO" id="GO:0004527">
    <property type="term" value="F:exonuclease activity"/>
    <property type="evidence" value="ECO:0007669"/>
    <property type="project" value="UniProtKB-KW"/>
</dbReference>
<organism evidence="1 2">
    <name type="scientific">Quillaja saponaria</name>
    <name type="common">Soap bark tree</name>
    <dbReference type="NCBI Taxonomy" id="32244"/>
    <lineage>
        <taxon>Eukaryota</taxon>
        <taxon>Viridiplantae</taxon>
        <taxon>Streptophyta</taxon>
        <taxon>Embryophyta</taxon>
        <taxon>Tracheophyta</taxon>
        <taxon>Spermatophyta</taxon>
        <taxon>Magnoliopsida</taxon>
        <taxon>eudicotyledons</taxon>
        <taxon>Gunneridae</taxon>
        <taxon>Pentapetalae</taxon>
        <taxon>rosids</taxon>
        <taxon>fabids</taxon>
        <taxon>Fabales</taxon>
        <taxon>Quillajaceae</taxon>
        <taxon>Quillaja</taxon>
    </lineage>
</organism>
<keyword evidence="1" id="KW-0540">Nuclease</keyword>
<gene>
    <name evidence="1" type="ORF">O6P43_011051</name>
</gene>
<dbReference type="InterPro" id="IPR052408">
    <property type="entry name" value="Exonuclease_MUT-7-like"/>
</dbReference>
<evidence type="ECO:0000313" key="2">
    <source>
        <dbReference type="Proteomes" id="UP001163823"/>
    </source>
</evidence>
<dbReference type="SUPFAM" id="SSF53098">
    <property type="entry name" value="Ribonuclease H-like"/>
    <property type="match status" value="1"/>
</dbReference>
<dbReference type="GO" id="GO:0003676">
    <property type="term" value="F:nucleic acid binding"/>
    <property type="evidence" value="ECO:0007669"/>
    <property type="project" value="InterPro"/>
</dbReference>
<dbReference type="InterPro" id="IPR036397">
    <property type="entry name" value="RNaseH_sf"/>
</dbReference>
<dbReference type="EMBL" id="JARAOO010000004">
    <property type="protein sequence ID" value="KAJ7973290.1"/>
    <property type="molecule type" value="Genomic_DNA"/>
</dbReference>
<comment type="caution">
    <text evidence="1">The sequence shown here is derived from an EMBL/GenBank/DDBJ whole genome shotgun (WGS) entry which is preliminary data.</text>
</comment>
<evidence type="ECO:0000313" key="1">
    <source>
        <dbReference type="EMBL" id="KAJ7973290.1"/>
    </source>
</evidence>
<dbReference type="KEGG" id="qsa:O6P43_011051"/>
<dbReference type="PANTHER" id="PTHR47765:SF2">
    <property type="entry name" value="EXONUCLEASE MUT-7 HOMOLOG"/>
    <property type="match status" value="1"/>
</dbReference>
<dbReference type="Gene3D" id="3.30.420.10">
    <property type="entry name" value="Ribonuclease H-like superfamily/Ribonuclease H"/>
    <property type="match status" value="1"/>
</dbReference>
<keyword evidence="1" id="KW-0269">Exonuclease</keyword>
<dbReference type="InterPro" id="IPR012337">
    <property type="entry name" value="RNaseH-like_sf"/>
</dbReference>
<dbReference type="PANTHER" id="PTHR47765">
    <property type="entry name" value="3'-5' EXONUCLEASE DOMAIN-CONTAINING PROTEIN"/>
    <property type="match status" value="1"/>
</dbReference>
<sequence length="228" mass="26379">MGKPMISLLVHEHVDRNMLKSAYDTIKKNHLQQDFPDVYHQGKKSSLKMLAEKGRKLAMEAGYTEKVDELCDRYSLKEFYDIKVPEIKAQHRHYLRLDEFALKDIIWVDEVDVLNDATSHIEGCKVVGLDCEWEPNYVKGSKPNKVSIMQIASDKMLYLHSPRILKLRYNFQCDIQQLAASYGELNCFRHYEMLLDILNVFKEPQGGLFGLAQKILGAGLNKTRRDSN</sequence>
<reference evidence="1" key="1">
    <citation type="journal article" date="2023" name="Science">
        <title>Elucidation of the pathway for biosynthesis of saponin adjuvants from the soapbark tree.</title>
        <authorList>
            <person name="Reed J."/>
            <person name="Orme A."/>
            <person name="El-Demerdash A."/>
            <person name="Owen C."/>
            <person name="Martin L.B.B."/>
            <person name="Misra R.C."/>
            <person name="Kikuchi S."/>
            <person name="Rejzek M."/>
            <person name="Martin A.C."/>
            <person name="Harkess A."/>
            <person name="Leebens-Mack J."/>
            <person name="Louveau T."/>
            <person name="Stephenson M.J."/>
            <person name="Osbourn A."/>
        </authorList>
    </citation>
    <scope>NUCLEOTIDE SEQUENCE</scope>
    <source>
        <strain evidence="1">S10</strain>
    </source>
</reference>
<name>A0AAD7Q1S3_QUISA</name>
<keyword evidence="2" id="KW-1185">Reference proteome</keyword>
<dbReference type="AlphaFoldDB" id="A0AAD7Q1S3"/>